<reference evidence="1 2" key="1">
    <citation type="submission" date="2018-09" db="EMBL/GenBank/DDBJ databases">
        <title>YIM PH21274 draft genome.</title>
        <authorList>
            <person name="Miao C."/>
        </authorList>
    </citation>
    <scope>NUCLEOTIDE SEQUENCE [LARGE SCALE GENOMIC DNA]</scope>
    <source>
        <strain evidence="1 2">YIM PH 21724</strain>
    </source>
</reference>
<organism evidence="1 2">
    <name type="scientific">Nocardia panacis</name>
    <dbReference type="NCBI Taxonomy" id="2340916"/>
    <lineage>
        <taxon>Bacteria</taxon>
        <taxon>Bacillati</taxon>
        <taxon>Actinomycetota</taxon>
        <taxon>Actinomycetes</taxon>
        <taxon>Mycobacteriales</taxon>
        <taxon>Nocardiaceae</taxon>
        <taxon>Nocardia</taxon>
    </lineage>
</organism>
<sequence length="181" mass="20923">MSDDQMGFDIDVEQTAWGKWVDPDRQAAQARKFMDYAGIDRIPSKVWEKDSAEVKRLNRIVEGLFPDIDTAVANLAMTDAFVCFAGECFVEFTGGRWVDAEWADLELSPWNFSPAVACDTFDEDEIVVWQVVKDMIESPARSDYDGMFSHFVRVLREYAEDHAEKRREDSEESDNRDRLKF</sequence>
<protein>
    <recommendedName>
        <fullName evidence="3">DUF3806 domain-containing protein</fullName>
    </recommendedName>
</protein>
<dbReference type="OrthoDB" id="4534111at2"/>
<dbReference type="AlphaFoldDB" id="A0A3A4K0A5"/>
<accession>A0A3A4K0A5</accession>
<dbReference type="RefSeq" id="WP_120043720.1">
    <property type="nucleotide sequence ID" value="NZ_QZFU01000036.1"/>
</dbReference>
<comment type="caution">
    <text evidence="1">The sequence shown here is derived from an EMBL/GenBank/DDBJ whole genome shotgun (WGS) entry which is preliminary data.</text>
</comment>
<dbReference type="EMBL" id="QZFU01000036">
    <property type="protein sequence ID" value="RJO70663.1"/>
    <property type="molecule type" value="Genomic_DNA"/>
</dbReference>
<evidence type="ECO:0000313" key="1">
    <source>
        <dbReference type="EMBL" id="RJO70663.1"/>
    </source>
</evidence>
<keyword evidence="2" id="KW-1185">Reference proteome</keyword>
<proteinExistence type="predicted"/>
<gene>
    <name evidence="1" type="ORF">D5S18_25980</name>
</gene>
<evidence type="ECO:0008006" key="3">
    <source>
        <dbReference type="Google" id="ProtNLM"/>
    </source>
</evidence>
<evidence type="ECO:0000313" key="2">
    <source>
        <dbReference type="Proteomes" id="UP000266677"/>
    </source>
</evidence>
<name>A0A3A4K0A5_9NOCA</name>
<dbReference type="Proteomes" id="UP000266677">
    <property type="component" value="Unassembled WGS sequence"/>
</dbReference>